<organism evidence="2 3">
    <name type="scientific">Mycena pura</name>
    <dbReference type="NCBI Taxonomy" id="153505"/>
    <lineage>
        <taxon>Eukaryota</taxon>
        <taxon>Fungi</taxon>
        <taxon>Dikarya</taxon>
        <taxon>Basidiomycota</taxon>
        <taxon>Agaricomycotina</taxon>
        <taxon>Agaricomycetes</taxon>
        <taxon>Agaricomycetidae</taxon>
        <taxon>Agaricales</taxon>
        <taxon>Marasmiineae</taxon>
        <taxon>Mycenaceae</taxon>
        <taxon>Mycena</taxon>
    </lineage>
</organism>
<comment type="caution">
    <text evidence="2">The sequence shown here is derived from an EMBL/GenBank/DDBJ whole genome shotgun (WGS) entry which is preliminary data.</text>
</comment>
<sequence>MANLPITPAATDAVCTTLVGSDATAPTAGDSAPGSPPHAATGPTSLPTASSPPAAAVVLPAAVQLAVYLSCIVAEGGGHLVLLDMPMLSMGTSGKSWGEVLPEN</sequence>
<dbReference type="EMBL" id="JARJCW010000004">
    <property type="protein sequence ID" value="KAJ7225832.1"/>
    <property type="molecule type" value="Genomic_DNA"/>
</dbReference>
<feature type="region of interest" description="Disordered" evidence="1">
    <location>
        <begin position="21"/>
        <end position="51"/>
    </location>
</feature>
<accession>A0AAD6YQ77</accession>
<evidence type="ECO:0000313" key="2">
    <source>
        <dbReference type="EMBL" id="KAJ7225832.1"/>
    </source>
</evidence>
<dbReference type="Proteomes" id="UP001219525">
    <property type="component" value="Unassembled WGS sequence"/>
</dbReference>
<name>A0AAD6YQ77_9AGAR</name>
<gene>
    <name evidence="2" type="ORF">GGX14DRAFT_386571</name>
</gene>
<keyword evidence="3" id="KW-1185">Reference proteome</keyword>
<protein>
    <submittedName>
        <fullName evidence="2">Uncharacterized protein</fullName>
    </submittedName>
</protein>
<reference evidence="2" key="1">
    <citation type="submission" date="2023-03" db="EMBL/GenBank/DDBJ databases">
        <title>Massive genome expansion in bonnet fungi (Mycena s.s.) driven by repeated elements and novel gene families across ecological guilds.</title>
        <authorList>
            <consortium name="Lawrence Berkeley National Laboratory"/>
            <person name="Harder C.B."/>
            <person name="Miyauchi S."/>
            <person name="Viragh M."/>
            <person name="Kuo A."/>
            <person name="Thoen E."/>
            <person name="Andreopoulos B."/>
            <person name="Lu D."/>
            <person name="Skrede I."/>
            <person name="Drula E."/>
            <person name="Henrissat B."/>
            <person name="Morin E."/>
            <person name="Kohler A."/>
            <person name="Barry K."/>
            <person name="LaButti K."/>
            <person name="Morin E."/>
            <person name="Salamov A."/>
            <person name="Lipzen A."/>
            <person name="Mereny Z."/>
            <person name="Hegedus B."/>
            <person name="Baldrian P."/>
            <person name="Stursova M."/>
            <person name="Weitz H."/>
            <person name="Taylor A."/>
            <person name="Grigoriev I.V."/>
            <person name="Nagy L.G."/>
            <person name="Martin F."/>
            <person name="Kauserud H."/>
        </authorList>
    </citation>
    <scope>NUCLEOTIDE SEQUENCE</scope>
    <source>
        <strain evidence="2">9144</strain>
    </source>
</reference>
<feature type="compositionally biased region" description="Low complexity" evidence="1">
    <location>
        <begin position="39"/>
        <end position="51"/>
    </location>
</feature>
<evidence type="ECO:0000313" key="3">
    <source>
        <dbReference type="Proteomes" id="UP001219525"/>
    </source>
</evidence>
<evidence type="ECO:0000256" key="1">
    <source>
        <dbReference type="SAM" id="MobiDB-lite"/>
    </source>
</evidence>
<proteinExistence type="predicted"/>
<dbReference type="AlphaFoldDB" id="A0AAD6YQ77"/>